<protein>
    <submittedName>
        <fullName evidence="1">Uncharacterized protein</fullName>
    </submittedName>
</protein>
<dbReference type="AlphaFoldDB" id="A0A1H3ZIL3"/>
<proteinExistence type="predicted"/>
<reference evidence="1 2" key="1">
    <citation type="submission" date="2016-10" db="EMBL/GenBank/DDBJ databases">
        <authorList>
            <person name="de Groot N.N."/>
        </authorList>
    </citation>
    <scope>NUCLEOTIDE SEQUENCE [LARGE SCALE GENOMIC DNA]</scope>
    <source>
        <strain evidence="1 2">DSM 2872</strain>
    </source>
</reference>
<dbReference type="EMBL" id="FNQG01000011">
    <property type="protein sequence ID" value="SEA23550.1"/>
    <property type="molecule type" value="Genomic_DNA"/>
</dbReference>
<dbReference type="Proteomes" id="UP000183469">
    <property type="component" value="Unassembled WGS sequence"/>
</dbReference>
<evidence type="ECO:0000313" key="2">
    <source>
        <dbReference type="Proteomes" id="UP000183469"/>
    </source>
</evidence>
<sequence length="218" mass="25337">MHDTTVFEWFTEYTFLKMLSPRLLLSAVCAPKYIPDLPSGNMVASNIAAWQINSDTRKYIQNVFDVLYVPWETDVSDDVICNVRQLVDKTYENKYLKMFDEAVLINKKLCGARRYVKTGITSQFKFIEPNSIYYGAGNHMGRFLNVVHELGINFEFTIWDIEASKIDVLCGHKVLYPDFYTKVSDNRKMIVMIENQQVYETVEKKFKTLGYCVIKGVE</sequence>
<accession>A0A1H3ZIL3</accession>
<gene>
    <name evidence="1" type="ORF">SAMN05660648_02452</name>
</gene>
<evidence type="ECO:0000313" key="1">
    <source>
        <dbReference type="EMBL" id="SEA23550.1"/>
    </source>
</evidence>
<organism evidence="1 2">
    <name type="scientific">Selenomonas ruminantium</name>
    <dbReference type="NCBI Taxonomy" id="971"/>
    <lineage>
        <taxon>Bacteria</taxon>
        <taxon>Bacillati</taxon>
        <taxon>Bacillota</taxon>
        <taxon>Negativicutes</taxon>
        <taxon>Selenomonadales</taxon>
        <taxon>Selenomonadaceae</taxon>
        <taxon>Selenomonas</taxon>
    </lineage>
</organism>
<name>A0A1H3ZIL3_SELRU</name>